<name>A0A812EUS3_9ARCH</name>
<evidence type="ECO:0000313" key="1">
    <source>
        <dbReference type="EMBL" id="CAE6489435.1"/>
    </source>
</evidence>
<comment type="caution">
    <text evidence="1">The sequence shown here is derived from an EMBL/GenBank/DDBJ whole genome shotgun (WGS) entry which is preliminary data.</text>
</comment>
<evidence type="ECO:0000313" key="2">
    <source>
        <dbReference type="Proteomes" id="UP000655759"/>
    </source>
</evidence>
<gene>
    <name evidence="1" type="ORF">NUZ5A_20612</name>
</gene>
<protein>
    <submittedName>
        <fullName evidence="1">Uncharacterized protein</fullName>
    </submittedName>
</protein>
<reference evidence="1" key="1">
    <citation type="submission" date="2021-02" db="EMBL/GenBank/DDBJ databases">
        <authorList>
            <person name="Han P."/>
        </authorList>
    </citation>
    <scope>NUCLEOTIDE SEQUENCE</scope>
    <source>
        <strain evidence="1">Candidatus Nitrosotenuis uzonensis 5A</strain>
    </source>
</reference>
<organism evidence="1 2">
    <name type="scientific">Candidatus Nitrosotenuis uzonensis</name>
    <dbReference type="NCBI Taxonomy" id="1407055"/>
    <lineage>
        <taxon>Archaea</taxon>
        <taxon>Nitrososphaerota</taxon>
        <taxon>Candidatus Nitrosotenuis</taxon>
    </lineage>
</organism>
<dbReference type="EMBL" id="CAJNAQ010000002">
    <property type="protein sequence ID" value="CAE6489435.1"/>
    <property type="molecule type" value="Genomic_DNA"/>
</dbReference>
<proteinExistence type="predicted"/>
<accession>A0A812EUS3</accession>
<dbReference type="Proteomes" id="UP000655759">
    <property type="component" value="Unassembled WGS sequence"/>
</dbReference>
<dbReference type="AlphaFoldDB" id="A0A812EUS3"/>
<sequence>MVKTASPPDITISGRSLILRPSVASTFPRTSGLKPALPSKAITAHALVSAPAGMIFYTIQIIEKGKCKKCSSNFGIEMTDSKLVDRKETRMQDRVRIHEIHRNTYTCKFCGDINVRNEPKITQNR</sequence>